<dbReference type="InterPro" id="IPR053164">
    <property type="entry name" value="IS1016-like_transposase"/>
</dbReference>
<dbReference type="AlphaFoldDB" id="A0A0C2NFM4"/>
<proteinExistence type="predicted"/>
<keyword evidence="2" id="KW-1185">Reference proteome</keyword>
<accession>A0A0C2NFM4</accession>
<evidence type="ECO:0000313" key="1">
    <source>
        <dbReference type="EMBL" id="KII75140.1"/>
    </source>
</evidence>
<organism evidence="1 2">
    <name type="scientific">Thelohanellus kitauei</name>
    <name type="common">Myxosporean</name>
    <dbReference type="NCBI Taxonomy" id="669202"/>
    <lineage>
        <taxon>Eukaryota</taxon>
        <taxon>Metazoa</taxon>
        <taxon>Cnidaria</taxon>
        <taxon>Myxozoa</taxon>
        <taxon>Myxosporea</taxon>
        <taxon>Bivalvulida</taxon>
        <taxon>Platysporina</taxon>
        <taxon>Myxobolidae</taxon>
        <taxon>Thelohanellus</taxon>
    </lineage>
</organism>
<protein>
    <recommendedName>
        <fullName evidence="3">ISXO2-like transposase domain-containing protein</fullName>
    </recommendedName>
</protein>
<dbReference type="Proteomes" id="UP000031668">
    <property type="component" value="Unassembled WGS sequence"/>
</dbReference>
<name>A0A0C2NFM4_THEKT</name>
<evidence type="ECO:0000313" key="2">
    <source>
        <dbReference type="Proteomes" id="UP000031668"/>
    </source>
</evidence>
<comment type="caution">
    <text evidence="1">The sequence shown here is derived from an EMBL/GenBank/DDBJ whole genome shotgun (WGS) entry which is preliminary data.</text>
</comment>
<dbReference type="PANTHER" id="PTHR47163:SF2">
    <property type="entry name" value="SI:DKEY-17M8.2"/>
    <property type="match status" value="1"/>
</dbReference>
<dbReference type="OrthoDB" id="10052789at2759"/>
<evidence type="ECO:0008006" key="3">
    <source>
        <dbReference type="Google" id="ProtNLM"/>
    </source>
</evidence>
<gene>
    <name evidence="1" type="ORF">RF11_10433</name>
</gene>
<dbReference type="EMBL" id="JWZT01000019">
    <property type="protein sequence ID" value="KII75140.1"/>
    <property type="molecule type" value="Genomic_DNA"/>
</dbReference>
<sequence>MCALKLLDVSRPIERGGRIVGIDKSPFYRAKYYVGRRLGTDGGTNIVWDCWRAYNGIMNLESGYTHLKINHLLNCVDPMDRVDHTQNIENFRRCVKKIPLGDQK</sequence>
<reference evidence="1 2" key="1">
    <citation type="journal article" date="2014" name="Genome Biol. Evol.">
        <title>The genome of the myxosporean Thelohanellus kitauei shows adaptations to nutrient acquisition within its fish host.</title>
        <authorList>
            <person name="Yang Y."/>
            <person name="Xiong J."/>
            <person name="Zhou Z."/>
            <person name="Huo F."/>
            <person name="Miao W."/>
            <person name="Ran C."/>
            <person name="Liu Y."/>
            <person name="Zhang J."/>
            <person name="Feng J."/>
            <person name="Wang M."/>
            <person name="Wang M."/>
            <person name="Wang L."/>
            <person name="Yao B."/>
        </authorList>
    </citation>
    <scope>NUCLEOTIDE SEQUENCE [LARGE SCALE GENOMIC DNA]</scope>
    <source>
        <strain evidence="1">Wuqing</strain>
    </source>
</reference>
<dbReference type="PANTHER" id="PTHR47163">
    <property type="entry name" value="DDE_TNP_IS1595 DOMAIN-CONTAINING PROTEIN"/>
    <property type="match status" value="1"/>
</dbReference>